<dbReference type="EMBL" id="GBXM01078536">
    <property type="protein sequence ID" value="JAH30041.1"/>
    <property type="molecule type" value="Transcribed_RNA"/>
</dbReference>
<sequence length="26" mass="2980">MPLNQIQMCHSCLHSARARLHIKGYA</sequence>
<evidence type="ECO:0000313" key="1">
    <source>
        <dbReference type="EMBL" id="JAH30041.1"/>
    </source>
</evidence>
<organism evidence="1">
    <name type="scientific">Anguilla anguilla</name>
    <name type="common">European freshwater eel</name>
    <name type="synonym">Muraena anguilla</name>
    <dbReference type="NCBI Taxonomy" id="7936"/>
    <lineage>
        <taxon>Eukaryota</taxon>
        <taxon>Metazoa</taxon>
        <taxon>Chordata</taxon>
        <taxon>Craniata</taxon>
        <taxon>Vertebrata</taxon>
        <taxon>Euteleostomi</taxon>
        <taxon>Actinopterygii</taxon>
        <taxon>Neopterygii</taxon>
        <taxon>Teleostei</taxon>
        <taxon>Anguilliformes</taxon>
        <taxon>Anguillidae</taxon>
        <taxon>Anguilla</taxon>
    </lineage>
</organism>
<reference evidence="1" key="1">
    <citation type="submission" date="2014-11" db="EMBL/GenBank/DDBJ databases">
        <authorList>
            <person name="Amaro Gonzalez C."/>
        </authorList>
    </citation>
    <scope>NUCLEOTIDE SEQUENCE</scope>
</reference>
<proteinExistence type="predicted"/>
<dbReference type="AlphaFoldDB" id="A0A0E9RLL5"/>
<accession>A0A0E9RLL5</accession>
<name>A0A0E9RLL5_ANGAN</name>
<reference evidence="1" key="2">
    <citation type="journal article" date="2015" name="Fish Shellfish Immunol.">
        <title>Early steps in the European eel (Anguilla anguilla)-Vibrio vulnificus interaction in the gills: Role of the RtxA13 toxin.</title>
        <authorList>
            <person name="Callol A."/>
            <person name="Pajuelo D."/>
            <person name="Ebbesson L."/>
            <person name="Teles M."/>
            <person name="MacKenzie S."/>
            <person name="Amaro C."/>
        </authorList>
    </citation>
    <scope>NUCLEOTIDE SEQUENCE</scope>
</reference>
<protein>
    <submittedName>
        <fullName evidence="1">Uncharacterized protein</fullName>
    </submittedName>
</protein>